<name>M4BNS5_HYAAE</name>
<accession>M4BNS5</accession>
<sequence>MVMNQPVRGTECQLPTSGRNKRTYGCPSPMEFGRLGFYKHLMIADIDIERIEATTRLLKAAK</sequence>
<feature type="region of interest" description="Disordered" evidence="1">
    <location>
        <begin position="1"/>
        <end position="25"/>
    </location>
</feature>
<evidence type="ECO:0000313" key="2">
    <source>
        <dbReference type="EnsemblProtists" id="HpaP808063"/>
    </source>
</evidence>
<reference evidence="2" key="2">
    <citation type="submission" date="2015-06" db="UniProtKB">
        <authorList>
            <consortium name="EnsemblProtists"/>
        </authorList>
    </citation>
    <scope>IDENTIFICATION</scope>
    <source>
        <strain evidence="2">Emoy2</strain>
    </source>
</reference>
<evidence type="ECO:0000313" key="3">
    <source>
        <dbReference type="Proteomes" id="UP000011713"/>
    </source>
</evidence>
<dbReference type="InParanoid" id="M4BNS5"/>
<dbReference type="VEuPathDB" id="FungiDB:HpaG808063"/>
<dbReference type="Proteomes" id="UP000011713">
    <property type="component" value="Unassembled WGS sequence"/>
</dbReference>
<organism evidence="2 3">
    <name type="scientific">Hyaloperonospora arabidopsidis (strain Emoy2)</name>
    <name type="common">Downy mildew agent</name>
    <name type="synonym">Peronospora arabidopsidis</name>
    <dbReference type="NCBI Taxonomy" id="559515"/>
    <lineage>
        <taxon>Eukaryota</taxon>
        <taxon>Sar</taxon>
        <taxon>Stramenopiles</taxon>
        <taxon>Oomycota</taxon>
        <taxon>Peronosporomycetes</taxon>
        <taxon>Peronosporales</taxon>
        <taxon>Peronosporaceae</taxon>
        <taxon>Hyaloperonospora</taxon>
    </lineage>
</organism>
<dbReference type="EnsemblProtists" id="HpaT808063">
    <property type="protein sequence ID" value="HpaP808063"/>
    <property type="gene ID" value="HpaG808063"/>
</dbReference>
<protein>
    <submittedName>
        <fullName evidence="2">Uncharacterized protein</fullName>
    </submittedName>
</protein>
<dbReference type="HOGENOM" id="CLU_2908882_0_0_1"/>
<dbReference type="EMBL" id="JH598467">
    <property type="status" value="NOT_ANNOTATED_CDS"/>
    <property type="molecule type" value="Genomic_DNA"/>
</dbReference>
<proteinExistence type="predicted"/>
<dbReference type="AlphaFoldDB" id="M4BNS5"/>
<evidence type="ECO:0000256" key="1">
    <source>
        <dbReference type="SAM" id="MobiDB-lite"/>
    </source>
</evidence>
<keyword evidence="3" id="KW-1185">Reference proteome</keyword>
<reference evidence="3" key="1">
    <citation type="journal article" date="2010" name="Science">
        <title>Signatures of adaptation to obligate biotrophy in the Hyaloperonospora arabidopsidis genome.</title>
        <authorList>
            <person name="Baxter L."/>
            <person name="Tripathy S."/>
            <person name="Ishaque N."/>
            <person name="Boot N."/>
            <person name="Cabral A."/>
            <person name="Kemen E."/>
            <person name="Thines M."/>
            <person name="Ah-Fong A."/>
            <person name="Anderson R."/>
            <person name="Badejoko W."/>
            <person name="Bittner-Eddy P."/>
            <person name="Boore J.L."/>
            <person name="Chibucos M.C."/>
            <person name="Coates M."/>
            <person name="Dehal P."/>
            <person name="Delehaunty K."/>
            <person name="Dong S."/>
            <person name="Downton P."/>
            <person name="Dumas B."/>
            <person name="Fabro G."/>
            <person name="Fronick C."/>
            <person name="Fuerstenberg S.I."/>
            <person name="Fulton L."/>
            <person name="Gaulin E."/>
            <person name="Govers F."/>
            <person name="Hughes L."/>
            <person name="Humphray S."/>
            <person name="Jiang R.H."/>
            <person name="Judelson H."/>
            <person name="Kamoun S."/>
            <person name="Kyung K."/>
            <person name="Meijer H."/>
            <person name="Minx P."/>
            <person name="Morris P."/>
            <person name="Nelson J."/>
            <person name="Phuntumart V."/>
            <person name="Qutob D."/>
            <person name="Rehmany A."/>
            <person name="Rougon-Cardoso A."/>
            <person name="Ryden P."/>
            <person name="Torto-Alalibo T."/>
            <person name="Studholme D."/>
            <person name="Wang Y."/>
            <person name="Win J."/>
            <person name="Wood J."/>
            <person name="Clifton S.W."/>
            <person name="Rogers J."/>
            <person name="Van den Ackerveken G."/>
            <person name="Jones J.D."/>
            <person name="McDowell J.M."/>
            <person name="Beynon J."/>
            <person name="Tyler B.M."/>
        </authorList>
    </citation>
    <scope>NUCLEOTIDE SEQUENCE [LARGE SCALE GENOMIC DNA]</scope>
    <source>
        <strain evidence="3">Emoy2</strain>
    </source>
</reference>